<evidence type="ECO:0000256" key="1">
    <source>
        <dbReference type="SAM" id="MobiDB-lite"/>
    </source>
</evidence>
<accession>A0A0L6VLP0</accession>
<feature type="region of interest" description="Disordered" evidence="1">
    <location>
        <begin position="28"/>
        <end position="48"/>
    </location>
</feature>
<dbReference type="VEuPathDB" id="FungiDB:VP01_1370g6"/>
<evidence type="ECO:0000313" key="3">
    <source>
        <dbReference type="Proteomes" id="UP000037035"/>
    </source>
</evidence>
<comment type="caution">
    <text evidence="2">The sequence shown here is derived from an EMBL/GenBank/DDBJ whole genome shotgun (WGS) entry which is preliminary data.</text>
</comment>
<proteinExistence type="predicted"/>
<dbReference type="AlphaFoldDB" id="A0A0L6VLP0"/>
<protein>
    <submittedName>
        <fullName evidence="2">Uncharacterized protein</fullName>
    </submittedName>
</protein>
<dbReference type="EMBL" id="LAVV01004121">
    <property type="protein sequence ID" value="KNZ61683.1"/>
    <property type="molecule type" value="Genomic_DNA"/>
</dbReference>
<organism evidence="2 3">
    <name type="scientific">Puccinia sorghi</name>
    <dbReference type="NCBI Taxonomy" id="27349"/>
    <lineage>
        <taxon>Eukaryota</taxon>
        <taxon>Fungi</taxon>
        <taxon>Dikarya</taxon>
        <taxon>Basidiomycota</taxon>
        <taxon>Pucciniomycotina</taxon>
        <taxon>Pucciniomycetes</taxon>
        <taxon>Pucciniales</taxon>
        <taxon>Pucciniaceae</taxon>
        <taxon>Puccinia</taxon>
    </lineage>
</organism>
<dbReference type="OrthoDB" id="10512655at2759"/>
<evidence type="ECO:0000313" key="2">
    <source>
        <dbReference type="EMBL" id="KNZ61683.1"/>
    </source>
</evidence>
<dbReference type="Proteomes" id="UP000037035">
    <property type="component" value="Unassembled WGS sequence"/>
</dbReference>
<sequence length="66" mass="7634">MPPGQLNRAIQWMMVEPDPVEEALEFLSDSKLDEPKNTRGPSKNRNRYAGANKLEADYFCLQRPRL</sequence>
<reference evidence="2 3" key="1">
    <citation type="submission" date="2015-08" db="EMBL/GenBank/DDBJ databases">
        <title>Next Generation Sequencing and Analysis of the Genome of Puccinia sorghi L Schw, the Causal Agent of Maize Common Rust.</title>
        <authorList>
            <person name="Rochi L."/>
            <person name="Burguener G."/>
            <person name="Darino M."/>
            <person name="Turjanski A."/>
            <person name="Kreff E."/>
            <person name="Dieguez M.J."/>
            <person name="Sacco F."/>
        </authorList>
    </citation>
    <scope>NUCLEOTIDE SEQUENCE [LARGE SCALE GENOMIC DNA]</scope>
    <source>
        <strain evidence="2 3">RO10H11247</strain>
    </source>
</reference>
<name>A0A0L6VLP0_9BASI</name>
<keyword evidence="3" id="KW-1185">Reference proteome</keyword>
<feature type="compositionally biased region" description="Basic and acidic residues" evidence="1">
    <location>
        <begin position="28"/>
        <end position="37"/>
    </location>
</feature>
<gene>
    <name evidence="2" type="ORF">VP01_1370g6</name>
</gene>